<keyword evidence="7" id="KW-1185">Reference proteome</keyword>
<dbReference type="OrthoDB" id="9804152at2"/>
<keyword evidence="3" id="KW-0812">Transmembrane</keyword>
<sequence length="192" mass="21983">MKRFRIVLIALVSVVLFSSCGYNKMVEMDEQVTASWAQVENVYQRRADLIPNLVNTVKGYAEHEQETLTGVIEARSKATSVNIDPANLNPQTIQQFNQAQEGLSSALSKLMVVVERYPDLKANQNFMELQAQLEGTENRIAVERRKFNQTTQSYNAYIRKFPRVIYAGWFGFEKKTYFEAQQGAEQAPEVQF</sequence>
<accession>A0A0D8JDK6</accession>
<protein>
    <submittedName>
        <fullName evidence="6">LemA family protein</fullName>
    </submittedName>
</protein>
<keyword evidence="5" id="KW-0472">Membrane</keyword>
<dbReference type="STRING" id="1544798.LH29_04290"/>
<dbReference type="AlphaFoldDB" id="A0A0D8JDK6"/>
<evidence type="ECO:0000313" key="6">
    <source>
        <dbReference type="EMBL" id="KJF44681.1"/>
    </source>
</evidence>
<dbReference type="GO" id="GO:0016020">
    <property type="term" value="C:membrane"/>
    <property type="evidence" value="ECO:0007669"/>
    <property type="project" value="UniProtKB-SubCell"/>
</dbReference>
<evidence type="ECO:0000256" key="3">
    <source>
        <dbReference type="ARBA" id="ARBA00022692"/>
    </source>
</evidence>
<evidence type="ECO:0000256" key="1">
    <source>
        <dbReference type="ARBA" id="ARBA00004167"/>
    </source>
</evidence>
<dbReference type="Pfam" id="PF04011">
    <property type="entry name" value="LemA"/>
    <property type="match status" value="1"/>
</dbReference>
<dbReference type="Gene3D" id="1.20.1440.20">
    <property type="entry name" value="LemA-like domain"/>
    <property type="match status" value="1"/>
</dbReference>
<gene>
    <name evidence="6" type="ORF">LH29_04290</name>
</gene>
<reference evidence="6 7" key="1">
    <citation type="submission" date="2014-09" db="EMBL/GenBank/DDBJ databases">
        <title>Draft Genome Sequence of Draconibacterium sp. JN14CK-3.</title>
        <authorList>
            <person name="Dong C."/>
            <person name="Lai Q."/>
            <person name="Shao Z."/>
        </authorList>
    </citation>
    <scope>NUCLEOTIDE SEQUENCE [LARGE SCALE GENOMIC DNA]</scope>
    <source>
        <strain evidence="6 7">JN14CK-3</strain>
    </source>
</reference>
<comment type="similarity">
    <text evidence="2">Belongs to the LemA family.</text>
</comment>
<dbReference type="Proteomes" id="UP000032544">
    <property type="component" value="Unassembled WGS sequence"/>
</dbReference>
<dbReference type="PATRIC" id="fig|1544798.3.peg.875"/>
<dbReference type="EMBL" id="JRHC01000001">
    <property type="protein sequence ID" value="KJF44681.1"/>
    <property type="molecule type" value="Genomic_DNA"/>
</dbReference>
<comment type="caution">
    <text evidence="6">The sequence shown here is derived from an EMBL/GenBank/DDBJ whole genome shotgun (WGS) entry which is preliminary data.</text>
</comment>
<evidence type="ECO:0000256" key="4">
    <source>
        <dbReference type="ARBA" id="ARBA00022989"/>
    </source>
</evidence>
<proteinExistence type="inferred from homology"/>
<dbReference type="PANTHER" id="PTHR34478">
    <property type="entry name" value="PROTEIN LEMA"/>
    <property type="match status" value="1"/>
</dbReference>
<dbReference type="SUPFAM" id="SSF140478">
    <property type="entry name" value="LemA-like"/>
    <property type="match status" value="1"/>
</dbReference>
<name>A0A0D8JDK6_9BACT</name>
<organism evidence="6 7">
    <name type="scientific">Draconibacterium sediminis</name>
    <dbReference type="NCBI Taxonomy" id="1544798"/>
    <lineage>
        <taxon>Bacteria</taxon>
        <taxon>Pseudomonadati</taxon>
        <taxon>Bacteroidota</taxon>
        <taxon>Bacteroidia</taxon>
        <taxon>Marinilabiliales</taxon>
        <taxon>Prolixibacteraceae</taxon>
        <taxon>Draconibacterium</taxon>
    </lineage>
</organism>
<evidence type="ECO:0000313" key="7">
    <source>
        <dbReference type="Proteomes" id="UP000032544"/>
    </source>
</evidence>
<dbReference type="InterPro" id="IPR023353">
    <property type="entry name" value="LemA-like_dom_sf"/>
</dbReference>
<dbReference type="PANTHER" id="PTHR34478:SF2">
    <property type="entry name" value="MEMBRANE PROTEIN"/>
    <property type="match status" value="1"/>
</dbReference>
<dbReference type="InterPro" id="IPR007156">
    <property type="entry name" value="MamQ_LemA"/>
</dbReference>
<dbReference type="PROSITE" id="PS51257">
    <property type="entry name" value="PROKAR_LIPOPROTEIN"/>
    <property type="match status" value="1"/>
</dbReference>
<evidence type="ECO:0000256" key="5">
    <source>
        <dbReference type="ARBA" id="ARBA00023136"/>
    </source>
</evidence>
<evidence type="ECO:0000256" key="2">
    <source>
        <dbReference type="ARBA" id="ARBA00008854"/>
    </source>
</evidence>
<dbReference type="RefSeq" id="WP_045026216.1">
    <property type="nucleotide sequence ID" value="NZ_JRHC01000001.1"/>
</dbReference>
<comment type="subcellular location">
    <subcellularLocation>
        <location evidence="1">Membrane</location>
        <topology evidence="1">Single-pass membrane protein</topology>
    </subcellularLocation>
</comment>
<keyword evidence="4" id="KW-1133">Transmembrane helix</keyword>